<dbReference type="PANTHER" id="PTHR46733:SF4">
    <property type="entry name" value="HEAT SHOCK PROTEIN 21, CHLOROPLASTIC"/>
    <property type="match status" value="1"/>
</dbReference>
<reference evidence="5" key="1">
    <citation type="submission" date="2022-03" db="EMBL/GenBank/DDBJ databases">
        <title>Genomic Encyclopedia of Type Strains, Phase III (KMG-III): the genomes of soil and plant-associated and newly described type strains.</title>
        <authorList>
            <person name="Whitman W."/>
        </authorList>
    </citation>
    <scope>NUCLEOTIDE SEQUENCE</scope>
    <source>
        <strain evidence="5">ANL 6-2</strain>
    </source>
</reference>
<organism evidence="5 6">
    <name type="scientific">Natronocella acetinitrilica</name>
    <dbReference type="NCBI Taxonomy" id="414046"/>
    <lineage>
        <taxon>Bacteria</taxon>
        <taxon>Pseudomonadati</taxon>
        <taxon>Pseudomonadota</taxon>
        <taxon>Gammaproteobacteria</taxon>
        <taxon>Chromatiales</taxon>
        <taxon>Ectothiorhodospiraceae</taxon>
        <taxon>Natronocella</taxon>
    </lineage>
</organism>
<name>A0AAE3G0P3_9GAMM</name>
<sequence length="135" mass="15278">MNEITRNHSSAVKQREGTDVQSEWAMRELIPAVDIHEEDDAIHVTADMPGVTRESLRIELNDQTLEIEGDIKLQMPEGVSATFAEVRASRYRRRFTIGQAVDREGIKAQIADGVLHLNLPKAKAHRRRRIDIQAA</sequence>
<comment type="caution">
    <text evidence="5">The sequence shown here is derived from an EMBL/GenBank/DDBJ whole genome shotgun (WGS) entry which is preliminary data.</text>
</comment>
<feature type="domain" description="SHSP" evidence="4">
    <location>
        <begin position="24"/>
        <end position="135"/>
    </location>
</feature>
<dbReference type="InterPro" id="IPR002068">
    <property type="entry name" value="A-crystallin/Hsp20_dom"/>
</dbReference>
<dbReference type="RefSeq" id="WP_253473334.1">
    <property type="nucleotide sequence ID" value="NZ_JALJXV010000001.1"/>
</dbReference>
<dbReference type="SUPFAM" id="SSF49764">
    <property type="entry name" value="HSP20-like chaperones"/>
    <property type="match status" value="1"/>
</dbReference>
<proteinExistence type="inferred from homology"/>
<dbReference type="Proteomes" id="UP001205843">
    <property type="component" value="Unassembled WGS sequence"/>
</dbReference>
<evidence type="ECO:0000256" key="2">
    <source>
        <dbReference type="PROSITE-ProRule" id="PRU00285"/>
    </source>
</evidence>
<dbReference type="AlphaFoldDB" id="A0AAE3G0P3"/>
<comment type="similarity">
    <text evidence="2 3">Belongs to the small heat shock protein (HSP20) family.</text>
</comment>
<evidence type="ECO:0000313" key="5">
    <source>
        <dbReference type="EMBL" id="MCP1673269.1"/>
    </source>
</evidence>
<dbReference type="Gene3D" id="2.60.40.790">
    <property type="match status" value="1"/>
</dbReference>
<dbReference type="InterPro" id="IPR044587">
    <property type="entry name" value="HSP21-like"/>
</dbReference>
<evidence type="ECO:0000256" key="1">
    <source>
        <dbReference type="ARBA" id="ARBA00023016"/>
    </source>
</evidence>
<protein>
    <submittedName>
        <fullName evidence="5">HSP20 family molecular chaperone IbpA</fullName>
    </submittedName>
</protein>
<evidence type="ECO:0000313" key="6">
    <source>
        <dbReference type="Proteomes" id="UP001205843"/>
    </source>
</evidence>
<dbReference type="PROSITE" id="PS01031">
    <property type="entry name" value="SHSP"/>
    <property type="match status" value="1"/>
</dbReference>
<gene>
    <name evidence="5" type="ORF">J2T57_000361</name>
</gene>
<accession>A0AAE3G0P3</accession>
<dbReference type="Pfam" id="PF00011">
    <property type="entry name" value="HSP20"/>
    <property type="match status" value="1"/>
</dbReference>
<dbReference type="PANTHER" id="PTHR46733">
    <property type="entry name" value="26.5 KDA HEAT SHOCK PROTEIN, MITOCHONDRIAL"/>
    <property type="match status" value="1"/>
</dbReference>
<dbReference type="GO" id="GO:0009408">
    <property type="term" value="P:response to heat"/>
    <property type="evidence" value="ECO:0007669"/>
    <property type="project" value="InterPro"/>
</dbReference>
<evidence type="ECO:0000256" key="3">
    <source>
        <dbReference type="RuleBase" id="RU003616"/>
    </source>
</evidence>
<dbReference type="EMBL" id="JALJXV010000001">
    <property type="protein sequence ID" value="MCP1673269.1"/>
    <property type="molecule type" value="Genomic_DNA"/>
</dbReference>
<evidence type="ECO:0000259" key="4">
    <source>
        <dbReference type="PROSITE" id="PS01031"/>
    </source>
</evidence>
<keyword evidence="1" id="KW-0346">Stress response</keyword>
<dbReference type="InterPro" id="IPR008978">
    <property type="entry name" value="HSP20-like_chaperone"/>
</dbReference>
<keyword evidence="6" id="KW-1185">Reference proteome</keyword>
<dbReference type="CDD" id="cd06464">
    <property type="entry name" value="ACD_sHsps-like"/>
    <property type="match status" value="1"/>
</dbReference>